<sequence length="106" mass="11730">MICGSTTEAEDWYNDFQSSELDSVDINYPTERPSLILASLQGSSMREEPTGQFWAGPVYGPGSDAAKSYEDQLDYDNQQSEMDSTGSYDPCMDYSEGCTEYGETGE</sequence>
<evidence type="ECO:0000256" key="1">
    <source>
        <dbReference type="SAM" id="MobiDB-lite"/>
    </source>
</evidence>
<evidence type="ECO:0000313" key="3">
    <source>
        <dbReference type="Proteomes" id="UP001239994"/>
    </source>
</evidence>
<dbReference type="EMBL" id="JAROKS010000016">
    <property type="protein sequence ID" value="KAK1794580.1"/>
    <property type="molecule type" value="Genomic_DNA"/>
</dbReference>
<evidence type="ECO:0000313" key="2">
    <source>
        <dbReference type="EMBL" id="KAK1794580.1"/>
    </source>
</evidence>
<organism evidence="2 3">
    <name type="scientific">Electrophorus voltai</name>
    <dbReference type="NCBI Taxonomy" id="2609070"/>
    <lineage>
        <taxon>Eukaryota</taxon>
        <taxon>Metazoa</taxon>
        <taxon>Chordata</taxon>
        <taxon>Craniata</taxon>
        <taxon>Vertebrata</taxon>
        <taxon>Euteleostomi</taxon>
        <taxon>Actinopterygii</taxon>
        <taxon>Neopterygii</taxon>
        <taxon>Teleostei</taxon>
        <taxon>Ostariophysi</taxon>
        <taxon>Gymnotiformes</taxon>
        <taxon>Gymnotoidei</taxon>
        <taxon>Gymnotidae</taxon>
        <taxon>Electrophorus</taxon>
    </lineage>
</organism>
<gene>
    <name evidence="2" type="ORF">P4O66_001301</name>
</gene>
<accession>A0AAD9DTB9</accession>
<protein>
    <submittedName>
        <fullName evidence="2">Uncharacterized protein</fullName>
    </submittedName>
</protein>
<reference evidence="2" key="1">
    <citation type="submission" date="2023-03" db="EMBL/GenBank/DDBJ databases">
        <title>Electrophorus voltai genome.</title>
        <authorList>
            <person name="Bian C."/>
        </authorList>
    </citation>
    <scope>NUCLEOTIDE SEQUENCE</scope>
    <source>
        <strain evidence="2">CB-2022</strain>
        <tissue evidence="2">Muscle</tissue>
    </source>
</reference>
<dbReference type="Proteomes" id="UP001239994">
    <property type="component" value="Unassembled WGS sequence"/>
</dbReference>
<keyword evidence="3" id="KW-1185">Reference proteome</keyword>
<feature type="region of interest" description="Disordered" evidence="1">
    <location>
        <begin position="79"/>
        <end position="106"/>
    </location>
</feature>
<comment type="caution">
    <text evidence="2">The sequence shown here is derived from an EMBL/GenBank/DDBJ whole genome shotgun (WGS) entry which is preliminary data.</text>
</comment>
<name>A0AAD9DTB9_9TELE</name>
<dbReference type="AlphaFoldDB" id="A0AAD9DTB9"/>
<proteinExistence type="predicted"/>